<evidence type="ECO:0000313" key="2">
    <source>
        <dbReference type="EMBL" id="MFC4910131.1"/>
    </source>
</evidence>
<dbReference type="EMBL" id="JBHSIT010000006">
    <property type="protein sequence ID" value="MFC4910131.1"/>
    <property type="molecule type" value="Genomic_DNA"/>
</dbReference>
<keyword evidence="1" id="KW-0472">Membrane</keyword>
<feature type="transmembrane region" description="Helical" evidence="1">
    <location>
        <begin position="140"/>
        <end position="162"/>
    </location>
</feature>
<feature type="transmembrane region" description="Helical" evidence="1">
    <location>
        <begin position="71"/>
        <end position="89"/>
    </location>
</feature>
<gene>
    <name evidence="2" type="ORF">ACFPCY_22640</name>
</gene>
<dbReference type="RefSeq" id="WP_378258186.1">
    <property type="nucleotide sequence ID" value="NZ_JBHSIT010000006.1"/>
</dbReference>
<comment type="caution">
    <text evidence="2">The sequence shown here is derived from an EMBL/GenBank/DDBJ whole genome shotgun (WGS) entry which is preliminary data.</text>
</comment>
<evidence type="ECO:0000256" key="1">
    <source>
        <dbReference type="SAM" id="Phobius"/>
    </source>
</evidence>
<feature type="transmembrane region" description="Helical" evidence="1">
    <location>
        <begin position="20"/>
        <end position="42"/>
    </location>
</feature>
<proteinExistence type="predicted"/>
<accession>A0ABV9U3F3</accession>
<keyword evidence="1" id="KW-1133">Transmembrane helix</keyword>
<evidence type="ECO:0008006" key="4">
    <source>
        <dbReference type="Google" id="ProtNLM"/>
    </source>
</evidence>
<dbReference type="Proteomes" id="UP001595872">
    <property type="component" value="Unassembled WGS sequence"/>
</dbReference>
<protein>
    <recommendedName>
        <fullName evidence="4">DUF2637 domain-containing protein</fullName>
    </recommendedName>
</protein>
<name>A0ABV9U3F3_9ACTN</name>
<organism evidence="2 3">
    <name type="scientific">Actinomadura gamaensis</name>
    <dbReference type="NCBI Taxonomy" id="1763541"/>
    <lineage>
        <taxon>Bacteria</taxon>
        <taxon>Bacillati</taxon>
        <taxon>Actinomycetota</taxon>
        <taxon>Actinomycetes</taxon>
        <taxon>Streptosporangiales</taxon>
        <taxon>Thermomonosporaceae</taxon>
        <taxon>Actinomadura</taxon>
    </lineage>
</organism>
<keyword evidence="3" id="KW-1185">Reference proteome</keyword>
<feature type="transmembrane region" description="Helical" evidence="1">
    <location>
        <begin position="101"/>
        <end position="120"/>
    </location>
</feature>
<reference evidence="3" key="1">
    <citation type="journal article" date="2019" name="Int. J. Syst. Evol. Microbiol.">
        <title>The Global Catalogue of Microorganisms (GCM) 10K type strain sequencing project: providing services to taxonomists for standard genome sequencing and annotation.</title>
        <authorList>
            <consortium name="The Broad Institute Genomics Platform"/>
            <consortium name="The Broad Institute Genome Sequencing Center for Infectious Disease"/>
            <person name="Wu L."/>
            <person name="Ma J."/>
        </authorList>
    </citation>
    <scope>NUCLEOTIDE SEQUENCE [LARGE SCALE GENOMIC DNA]</scope>
    <source>
        <strain evidence="3">KLKA75</strain>
    </source>
</reference>
<keyword evidence="1" id="KW-0812">Transmembrane</keyword>
<sequence>MSYYHREAAPAGHRPNPLLLISGLVLILAGTGIMLIGLLTALRTFTQAGLHQGDLGSGPHARHDLEPLVDGFTALVIGCTIMTAGRYLWRGARRRGWRDRLGRLMVIFGYADVAVALYVLSRFILRALDQGGQETSGQTVIHGLIACALVALPGVVLALPGLRMAKEDPLMKASVKAKL</sequence>
<evidence type="ECO:0000313" key="3">
    <source>
        <dbReference type="Proteomes" id="UP001595872"/>
    </source>
</evidence>